<dbReference type="GO" id="GO:0044715">
    <property type="term" value="F:8-oxo-dGDP phosphatase activity"/>
    <property type="evidence" value="ECO:0007669"/>
    <property type="project" value="TreeGrafter"/>
</dbReference>
<dbReference type="Proteomes" id="UP000078397">
    <property type="component" value="Unassembled WGS sequence"/>
</dbReference>
<dbReference type="SUPFAM" id="SSF55811">
    <property type="entry name" value="Nudix"/>
    <property type="match status" value="1"/>
</dbReference>
<accession>A0A179F459</accession>
<dbReference type="EMBL" id="LSBJ02000009">
    <property type="protein sequence ID" value="OAQ60208.1"/>
    <property type="molecule type" value="Genomic_DNA"/>
</dbReference>
<dbReference type="KEGG" id="pchm:VFPPC_10637"/>
<dbReference type="GeneID" id="28852961"/>
<dbReference type="CDD" id="cd03676">
    <property type="entry name" value="NUDIX_Tnr3_like"/>
    <property type="match status" value="1"/>
</dbReference>
<evidence type="ECO:0000313" key="1">
    <source>
        <dbReference type="EMBL" id="OAQ60208.1"/>
    </source>
</evidence>
<reference evidence="1 2" key="1">
    <citation type="journal article" date="2016" name="PLoS Pathog.">
        <title>Biosynthesis of antibiotic leucinostatins in bio-control fungus Purpureocillium lilacinum and their inhibition on phytophthora revealed by genome mining.</title>
        <authorList>
            <person name="Wang G."/>
            <person name="Liu Z."/>
            <person name="Lin R."/>
            <person name="Li E."/>
            <person name="Mao Z."/>
            <person name="Ling J."/>
            <person name="Yang Y."/>
            <person name="Yin W.B."/>
            <person name="Xie B."/>
        </authorList>
    </citation>
    <scope>NUCLEOTIDE SEQUENCE [LARGE SCALE GENOMIC DNA]</scope>
    <source>
        <strain evidence="1">170</strain>
    </source>
</reference>
<dbReference type="Gene3D" id="3.90.79.10">
    <property type="entry name" value="Nucleoside Triphosphate Pyrophosphohydrolase"/>
    <property type="match status" value="1"/>
</dbReference>
<dbReference type="RefSeq" id="XP_018138118.1">
    <property type="nucleotide sequence ID" value="XM_018288967.1"/>
</dbReference>
<organism evidence="1 2">
    <name type="scientific">Pochonia chlamydosporia 170</name>
    <dbReference type="NCBI Taxonomy" id="1380566"/>
    <lineage>
        <taxon>Eukaryota</taxon>
        <taxon>Fungi</taxon>
        <taxon>Dikarya</taxon>
        <taxon>Ascomycota</taxon>
        <taxon>Pezizomycotina</taxon>
        <taxon>Sordariomycetes</taxon>
        <taxon>Hypocreomycetidae</taxon>
        <taxon>Hypocreales</taxon>
        <taxon>Clavicipitaceae</taxon>
        <taxon>Pochonia</taxon>
    </lineage>
</organism>
<keyword evidence="1" id="KW-0378">Hydrolase</keyword>
<dbReference type="PANTHER" id="PTHR13622:SF8">
    <property type="entry name" value="THIAMIN PYROPHOSPHOKINASE 1"/>
    <property type="match status" value="1"/>
</dbReference>
<dbReference type="STRING" id="1380566.A0A179F459"/>
<protein>
    <submittedName>
        <fullName evidence="1">NUDIX hydrolase domain-containing protein</fullName>
    </submittedName>
</protein>
<keyword evidence="2" id="KW-1185">Reference proteome</keyword>
<evidence type="ECO:0000313" key="2">
    <source>
        <dbReference type="Proteomes" id="UP000078397"/>
    </source>
</evidence>
<dbReference type="AlphaFoldDB" id="A0A179F459"/>
<dbReference type="OrthoDB" id="10261522at2759"/>
<dbReference type="PANTHER" id="PTHR13622">
    <property type="entry name" value="THIAMIN PYROPHOSPHOKINASE"/>
    <property type="match status" value="1"/>
</dbReference>
<comment type="caution">
    <text evidence="1">The sequence shown here is derived from an EMBL/GenBank/DDBJ whole genome shotgun (WGS) entry which is preliminary data.</text>
</comment>
<name>A0A179F459_METCM</name>
<sequence length="291" mass="32754">MNILKWPAIFEIDHETRRINLSQPPDGTCGSAYRKDAFQQIVDEAIDEGRFATLNGSHSEYFLIPGAQERVEVERYAAPLFGIAFRAVHCTAFVRTPNQGLLIWVARRSRSIFMFPGMLDSTSAGGIKSYRTPLESILDELMEEASLPRTLVRSRIQSVGVVTVGNCDPNTKLCRFEALYVYDLELGTNGTLEKPRIGKDGEVEEFLLMDCGEIMTRMRAGEFKPNVCLVMIDFLIRHGKITPDSEVQYVDLCTRLRRKLPMPLVPDFFDAVRSESPKPSQLLGDSDINPS</sequence>
<dbReference type="InterPro" id="IPR015797">
    <property type="entry name" value="NUDIX_hydrolase-like_dom_sf"/>
</dbReference>
<proteinExistence type="predicted"/>
<gene>
    <name evidence="1" type="ORF">VFPPC_10637</name>
</gene>